<dbReference type="GO" id="GO:0005788">
    <property type="term" value="C:endoplasmic reticulum lumen"/>
    <property type="evidence" value="ECO:0007669"/>
    <property type="project" value="TreeGrafter"/>
</dbReference>
<feature type="domain" description="Thioredoxin" evidence="1">
    <location>
        <begin position="5"/>
        <end position="126"/>
    </location>
</feature>
<dbReference type="PRINTS" id="PR00421">
    <property type="entry name" value="THIOREDOXIN"/>
</dbReference>
<dbReference type="PROSITE" id="PS51352">
    <property type="entry name" value="THIOREDOXIN_2"/>
    <property type="match status" value="1"/>
</dbReference>
<dbReference type="GO" id="GO:0034976">
    <property type="term" value="P:response to endoplasmic reticulum stress"/>
    <property type="evidence" value="ECO:0007669"/>
    <property type="project" value="TreeGrafter"/>
</dbReference>
<dbReference type="Gene3D" id="3.40.30.10">
    <property type="entry name" value="Glutaredoxin"/>
    <property type="match status" value="1"/>
</dbReference>
<evidence type="ECO:0000313" key="2">
    <source>
        <dbReference type="EMBL" id="QHT14810.1"/>
    </source>
</evidence>
<accession>A0A6C0DET8</accession>
<dbReference type="PANTHER" id="PTHR45815">
    <property type="entry name" value="PROTEIN DISULFIDE-ISOMERASE A6"/>
    <property type="match status" value="1"/>
</dbReference>
<dbReference type="Pfam" id="PF00085">
    <property type="entry name" value="Thioredoxin"/>
    <property type="match status" value="1"/>
</dbReference>
<evidence type="ECO:0000259" key="1">
    <source>
        <dbReference type="PROSITE" id="PS51352"/>
    </source>
</evidence>
<dbReference type="EMBL" id="MN739590">
    <property type="protein sequence ID" value="QHT14810.1"/>
    <property type="molecule type" value="Genomic_DNA"/>
</dbReference>
<reference evidence="2" key="1">
    <citation type="journal article" date="2020" name="Nature">
        <title>Giant virus diversity and host interactions through global metagenomics.</title>
        <authorList>
            <person name="Schulz F."/>
            <person name="Roux S."/>
            <person name="Paez-Espino D."/>
            <person name="Jungbluth S."/>
            <person name="Walsh D.A."/>
            <person name="Denef V.J."/>
            <person name="McMahon K.D."/>
            <person name="Konstantinidis K.T."/>
            <person name="Eloe-Fadrosh E.A."/>
            <person name="Kyrpides N.C."/>
            <person name="Woyke T."/>
        </authorList>
    </citation>
    <scope>NUCLEOTIDE SEQUENCE</scope>
    <source>
        <strain evidence="2">GVMAG-M-3300023174-141</strain>
    </source>
</reference>
<name>A0A6C0DET8_9ZZZZ</name>
<organism evidence="2">
    <name type="scientific">viral metagenome</name>
    <dbReference type="NCBI Taxonomy" id="1070528"/>
    <lineage>
        <taxon>unclassified sequences</taxon>
        <taxon>metagenomes</taxon>
        <taxon>organismal metagenomes</taxon>
    </lineage>
</organism>
<dbReference type="PANTHER" id="PTHR45815:SF3">
    <property type="entry name" value="PROTEIN DISULFIDE-ISOMERASE A6"/>
    <property type="match status" value="1"/>
</dbReference>
<proteinExistence type="predicted"/>
<dbReference type="GO" id="GO:0015035">
    <property type="term" value="F:protein-disulfide reductase activity"/>
    <property type="evidence" value="ECO:0007669"/>
    <property type="project" value="TreeGrafter"/>
</dbReference>
<protein>
    <recommendedName>
        <fullName evidence="1">Thioredoxin domain-containing protein</fullName>
    </recommendedName>
</protein>
<dbReference type="InterPro" id="IPR036249">
    <property type="entry name" value="Thioredoxin-like_sf"/>
</dbReference>
<dbReference type="SUPFAM" id="SSF52833">
    <property type="entry name" value="Thioredoxin-like"/>
    <property type="match status" value="1"/>
</dbReference>
<dbReference type="InterPro" id="IPR013766">
    <property type="entry name" value="Thioredoxin_domain"/>
</dbReference>
<dbReference type="AlphaFoldDB" id="A0A6C0DET8"/>
<sequence>MKMNILFGVLVVLVLLLVALRLYGNRSYGFEGFAGEGPTVMIFKADWCGHCKKAAPEFQKLAAGPLALSGGRSATVKILDADADKEEMKKYNVRGFPTIMIMNGSDTTEYPGERTYDGVLEFLNKM</sequence>
<dbReference type="CDD" id="cd02961">
    <property type="entry name" value="PDI_a_family"/>
    <property type="match status" value="1"/>
</dbReference>